<dbReference type="RefSeq" id="WP_119779065.1">
    <property type="nucleotide sequence ID" value="NZ_QYUK01000011.1"/>
</dbReference>
<feature type="transmembrane region" description="Helical" evidence="1">
    <location>
        <begin position="360"/>
        <end position="379"/>
    </location>
</feature>
<keyword evidence="3" id="KW-1185">Reference proteome</keyword>
<comment type="caution">
    <text evidence="2">The sequence shown here is derived from an EMBL/GenBank/DDBJ whole genome shotgun (WGS) entry which is preliminary data.</text>
</comment>
<keyword evidence="1" id="KW-0472">Membrane</keyword>
<dbReference type="AlphaFoldDB" id="A0A418WEL5"/>
<sequence length="386" mass="42995">MQGPITVDDDRDANELTVTERYLIDKQELAEGVEDHRWPLRADLLEDMLETPGAAKRRAPVDLPYPMFREHVVSITGEGVHMTALDHITVGNDYFHFSRESESRRGSFTADWSLEIKQPEVPAAGIKPYLRDAKDVDGFLWSTYDLSAVLGRGGVSSSKGMTSFAGATPDKPPTPQQLAEMTKRVLWPSAIFLSMSGLIFCAAIFNLRADRAYAQQGFYYPVSLDKFLALSLATWGTYTIFWLWKCNRWRNEFEGGRTWAFWRALFYPFWLFPMFRAANRRNERAPLPRWLGVGAAILSAALYFASFGVNMAFVGSGKAFAVALLLAVLQTACAVPAVLAVNRLHRPGNIALVQNSKYNAWNIVGIVVGIATVFALLLLPRFAAAG</sequence>
<gene>
    <name evidence="2" type="ORF">D3874_16575</name>
</gene>
<organism evidence="2 3">
    <name type="scientific">Oleomonas cavernae</name>
    <dbReference type="NCBI Taxonomy" id="2320859"/>
    <lineage>
        <taxon>Bacteria</taxon>
        <taxon>Pseudomonadati</taxon>
        <taxon>Pseudomonadota</taxon>
        <taxon>Alphaproteobacteria</taxon>
        <taxon>Acetobacterales</taxon>
        <taxon>Acetobacteraceae</taxon>
        <taxon>Oleomonas</taxon>
    </lineage>
</organism>
<reference evidence="2 3" key="1">
    <citation type="submission" date="2018-09" db="EMBL/GenBank/DDBJ databases">
        <authorList>
            <person name="Zhu H."/>
        </authorList>
    </citation>
    <scope>NUCLEOTIDE SEQUENCE [LARGE SCALE GENOMIC DNA]</scope>
    <source>
        <strain evidence="2 3">K1W22B-8</strain>
    </source>
</reference>
<accession>A0A418WEL5</accession>
<feature type="transmembrane region" description="Helical" evidence="1">
    <location>
        <begin position="185"/>
        <end position="207"/>
    </location>
</feature>
<feature type="transmembrane region" description="Helical" evidence="1">
    <location>
        <begin position="290"/>
        <end position="313"/>
    </location>
</feature>
<dbReference type="EMBL" id="QYUK01000011">
    <property type="protein sequence ID" value="RJF88430.1"/>
    <property type="molecule type" value="Genomic_DNA"/>
</dbReference>
<proteinExistence type="predicted"/>
<feature type="transmembrane region" description="Helical" evidence="1">
    <location>
        <begin position="227"/>
        <end position="244"/>
    </location>
</feature>
<evidence type="ECO:0000256" key="1">
    <source>
        <dbReference type="SAM" id="Phobius"/>
    </source>
</evidence>
<feature type="transmembrane region" description="Helical" evidence="1">
    <location>
        <begin position="319"/>
        <end position="339"/>
    </location>
</feature>
<keyword evidence="1" id="KW-1133">Transmembrane helix</keyword>
<evidence type="ECO:0000313" key="3">
    <source>
        <dbReference type="Proteomes" id="UP000284605"/>
    </source>
</evidence>
<protein>
    <submittedName>
        <fullName evidence="2">Uncharacterized protein</fullName>
    </submittedName>
</protein>
<keyword evidence="1" id="KW-0812">Transmembrane</keyword>
<feature type="transmembrane region" description="Helical" evidence="1">
    <location>
        <begin position="259"/>
        <end position="278"/>
    </location>
</feature>
<name>A0A418WEL5_9PROT</name>
<evidence type="ECO:0000313" key="2">
    <source>
        <dbReference type="EMBL" id="RJF88430.1"/>
    </source>
</evidence>
<dbReference type="Proteomes" id="UP000284605">
    <property type="component" value="Unassembled WGS sequence"/>
</dbReference>
<dbReference type="OrthoDB" id="8750132at2"/>